<feature type="chain" id="PRO_5038518030" evidence="3">
    <location>
        <begin position="25"/>
        <end position="404"/>
    </location>
</feature>
<proteinExistence type="predicted"/>
<gene>
    <name evidence="5" type="ORF">IAC68_05365</name>
</gene>
<dbReference type="GO" id="GO:0004222">
    <property type="term" value="F:metalloendopeptidase activity"/>
    <property type="evidence" value="ECO:0007669"/>
    <property type="project" value="TreeGrafter"/>
</dbReference>
<evidence type="ECO:0000256" key="3">
    <source>
        <dbReference type="SAM" id="SignalP"/>
    </source>
</evidence>
<feature type="coiled-coil region" evidence="2">
    <location>
        <begin position="29"/>
        <end position="119"/>
    </location>
</feature>
<dbReference type="Proteomes" id="UP000823635">
    <property type="component" value="Unassembled WGS sequence"/>
</dbReference>
<dbReference type="EMBL" id="JADINB010000122">
    <property type="protein sequence ID" value="MBO8429340.1"/>
    <property type="molecule type" value="Genomic_DNA"/>
</dbReference>
<dbReference type="Pfam" id="PF01551">
    <property type="entry name" value="Peptidase_M23"/>
    <property type="match status" value="1"/>
</dbReference>
<dbReference type="InterPro" id="IPR011055">
    <property type="entry name" value="Dup_hybrid_motif"/>
</dbReference>
<keyword evidence="2" id="KW-0175">Coiled coil</keyword>
<reference evidence="5" key="2">
    <citation type="journal article" date="2021" name="PeerJ">
        <title>Extensive microbial diversity within the chicken gut microbiome revealed by metagenomics and culture.</title>
        <authorList>
            <person name="Gilroy R."/>
            <person name="Ravi A."/>
            <person name="Getino M."/>
            <person name="Pursley I."/>
            <person name="Horton D.L."/>
            <person name="Alikhan N.F."/>
            <person name="Baker D."/>
            <person name="Gharbi K."/>
            <person name="Hall N."/>
            <person name="Watson M."/>
            <person name="Adriaenssens E.M."/>
            <person name="Foster-Nyarko E."/>
            <person name="Jarju S."/>
            <person name="Secka A."/>
            <person name="Antonio M."/>
            <person name="Oren A."/>
            <person name="Chaudhuri R.R."/>
            <person name="La Ragione R."/>
            <person name="Hildebrand F."/>
            <person name="Pallen M.J."/>
        </authorList>
    </citation>
    <scope>NUCLEOTIDE SEQUENCE</scope>
    <source>
        <strain evidence="5">15467</strain>
    </source>
</reference>
<evidence type="ECO:0000313" key="6">
    <source>
        <dbReference type="Proteomes" id="UP000823635"/>
    </source>
</evidence>
<evidence type="ECO:0000256" key="2">
    <source>
        <dbReference type="SAM" id="Coils"/>
    </source>
</evidence>
<evidence type="ECO:0000259" key="4">
    <source>
        <dbReference type="Pfam" id="PF01551"/>
    </source>
</evidence>
<dbReference type="PANTHER" id="PTHR21666">
    <property type="entry name" value="PEPTIDASE-RELATED"/>
    <property type="match status" value="1"/>
</dbReference>
<evidence type="ECO:0000313" key="5">
    <source>
        <dbReference type="EMBL" id="MBO8429340.1"/>
    </source>
</evidence>
<feature type="signal peptide" evidence="3">
    <location>
        <begin position="1"/>
        <end position="24"/>
    </location>
</feature>
<name>A0A9D9DNI4_9BACT</name>
<feature type="domain" description="M23ase beta-sheet core" evidence="4">
    <location>
        <begin position="307"/>
        <end position="398"/>
    </location>
</feature>
<dbReference type="SUPFAM" id="SSF51261">
    <property type="entry name" value="Duplicated hybrid motif"/>
    <property type="match status" value="1"/>
</dbReference>
<dbReference type="PANTHER" id="PTHR21666:SF289">
    <property type="entry name" value="L-ALA--D-GLU ENDOPEPTIDASE"/>
    <property type="match status" value="1"/>
</dbReference>
<dbReference type="PROSITE" id="PS51257">
    <property type="entry name" value="PROKAR_LIPOPROTEIN"/>
    <property type="match status" value="1"/>
</dbReference>
<dbReference type="InterPro" id="IPR016047">
    <property type="entry name" value="M23ase_b-sheet_dom"/>
</dbReference>
<evidence type="ECO:0000256" key="1">
    <source>
        <dbReference type="ARBA" id="ARBA00022729"/>
    </source>
</evidence>
<comment type="caution">
    <text evidence="5">The sequence shown here is derived from an EMBL/GenBank/DDBJ whole genome shotgun (WGS) entry which is preliminary data.</text>
</comment>
<feature type="coiled-coil region" evidence="2">
    <location>
        <begin position="198"/>
        <end position="250"/>
    </location>
</feature>
<dbReference type="Gene3D" id="6.10.250.3150">
    <property type="match status" value="1"/>
</dbReference>
<sequence length="404" mass="46830">MFVEIRHKASFFLTVLFLAIAAAACGQSIDEHRARIEKIEGEIRLLDRQIRSTSQKQKNTLDELVFIKRKIENRESILKETDRELKRLESAINLKNSEIRRNERELDTLEKRYTHLVLNTYKNRDTRIWFLYILSSKSIGQGYRRWEYLKDYADAINSQGEEIKSIRKKIIAQKDTLIKLKNNTIATQREREREYMTLLAEQKEMERYSKQLASNQNKYRQELASRRNEVERLNREVEKLLAQAIEQQEKKSADKKDYPVFAASTAQLSADFAANKGKLPWPVTNGVVIEKFGQHYHPLFKGVKLPFNNGINISTSAGKSVKSVFHGVVSRVVIIPGYNQCVLVEHGNYFTFYCKLADVSVKVGDRINTGDIIGTLAVSNNTSTLHFELWNKTIKQDPELWLAR</sequence>
<dbReference type="AlphaFoldDB" id="A0A9D9DNI4"/>
<keyword evidence="1 3" id="KW-0732">Signal</keyword>
<accession>A0A9D9DNI4</accession>
<organism evidence="5 6">
    <name type="scientific">Candidatus Egerieousia excrementavium</name>
    <dbReference type="NCBI Taxonomy" id="2840778"/>
    <lineage>
        <taxon>Bacteria</taxon>
        <taxon>Pseudomonadati</taxon>
        <taxon>Bacteroidota</taxon>
        <taxon>Bacteroidia</taxon>
        <taxon>Bacteroidales</taxon>
        <taxon>Candidatus Egerieousia</taxon>
    </lineage>
</organism>
<dbReference type="InterPro" id="IPR050570">
    <property type="entry name" value="Cell_wall_metabolism_enzyme"/>
</dbReference>
<reference evidence="5" key="1">
    <citation type="submission" date="2020-10" db="EMBL/GenBank/DDBJ databases">
        <authorList>
            <person name="Gilroy R."/>
        </authorList>
    </citation>
    <scope>NUCLEOTIDE SEQUENCE</scope>
    <source>
        <strain evidence="5">15467</strain>
    </source>
</reference>
<dbReference type="SUPFAM" id="SSF57997">
    <property type="entry name" value="Tropomyosin"/>
    <property type="match status" value="1"/>
</dbReference>
<dbReference type="CDD" id="cd12797">
    <property type="entry name" value="M23_peptidase"/>
    <property type="match status" value="1"/>
</dbReference>
<dbReference type="Gene3D" id="2.70.70.10">
    <property type="entry name" value="Glucose Permease (Domain IIA)"/>
    <property type="match status" value="1"/>
</dbReference>
<protein>
    <submittedName>
        <fullName evidence="5">Peptidoglycan DD-metalloendopeptidase family protein</fullName>
    </submittedName>
</protein>